<organism evidence="1 2">
    <name type="scientific">Escherichia coli</name>
    <dbReference type="NCBI Taxonomy" id="562"/>
    <lineage>
        <taxon>Bacteria</taxon>
        <taxon>Pseudomonadati</taxon>
        <taxon>Pseudomonadota</taxon>
        <taxon>Gammaproteobacteria</taxon>
        <taxon>Enterobacterales</taxon>
        <taxon>Enterobacteriaceae</taxon>
        <taxon>Escherichia</taxon>
    </lineage>
</organism>
<dbReference type="InterPro" id="IPR036113">
    <property type="entry name" value="Asp/Glu-ADT_sf_sub_c"/>
</dbReference>
<dbReference type="AlphaFoldDB" id="A0AAP8HUI9"/>
<dbReference type="SUPFAM" id="SSF141000">
    <property type="entry name" value="Glu-tRNAGln amidotransferase C subunit"/>
    <property type="match status" value="1"/>
</dbReference>
<feature type="non-terminal residue" evidence="1">
    <location>
        <position position="39"/>
    </location>
</feature>
<dbReference type="Proteomes" id="UP000233549">
    <property type="component" value="Unassembled WGS sequence"/>
</dbReference>
<dbReference type="GO" id="GO:0006450">
    <property type="term" value="P:regulation of translational fidelity"/>
    <property type="evidence" value="ECO:0007669"/>
    <property type="project" value="InterPro"/>
</dbReference>
<proteinExistence type="predicted"/>
<gene>
    <name evidence="1" type="ORF">CWS33_28440</name>
</gene>
<dbReference type="EMBL" id="PITP01000278">
    <property type="protein sequence ID" value="PKD79012.1"/>
    <property type="molecule type" value="Genomic_DNA"/>
</dbReference>
<name>A0AAP8HUI9_ECOLX</name>
<accession>A0AAP8HUI9</accession>
<protein>
    <submittedName>
        <fullName evidence="1">Asp-tRNA(Asn)/Glu-tRNA(Gln) amidotransferase GatCAB subunit C</fullName>
    </submittedName>
</protein>
<dbReference type="Gene3D" id="1.10.20.60">
    <property type="entry name" value="Glu-tRNAGln amidotransferase C subunit, N-terminal domain"/>
    <property type="match status" value="1"/>
</dbReference>
<reference evidence="1 2" key="1">
    <citation type="submission" date="2017-12" db="EMBL/GenBank/DDBJ databases">
        <title>Rapid rising of carbapenem-resistant Enterobacteriaceae(CRE) and emergence of colistin resistance genemcr-1 in CRE in the hospital of Henan, China.</title>
        <authorList>
            <person name="Sun Q."/>
            <person name="Zhang R."/>
            <person name="Li Y."/>
            <person name="Shen Y."/>
            <person name="Zhang Y."/>
            <person name="Yang J."/>
            <person name="Shu L."/>
            <person name="Zhou H."/>
            <person name="Wang Y."/>
            <person name="Wang B."/>
            <person name="Shen Z."/>
        </authorList>
    </citation>
    <scope>NUCLEOTIDE SEQUENCE [LARGE SCALE GENOMIC DNA]</scope>
    <source>
        <strain evidence="1 2">3512</strain>
    </source>
</reference>
<comment type="caution">
    <text evidence="1">The sequence shown here is derived from an EMBL/GenBank/DDBJ whole genome shotgun (WGS) entry which is preliminary data.</text>
</comment>
<evidence type="ECO:0000313" key="2">
    <source>
        <dbReference type="Proteomes" id="UP000233549"/>
    </source>
</evidence>
<sequence length="39" mass="4380">MALNDTDVARIAKLARIELTPDQREHAQAELNGILHLIE</sequence>
<evidence type="ECO:0000313" key="1">
    <source>
        <dbReference type="EMBL" id="PKD79012.1"/>
    </source>
</evidence>